<gene>
    <name evidence="8" type="primary">GLRX5</name>
    <name evidence="8" type="synonym">grxD</name>
</gene>
<dbReference type="Gene3D" id="3.40.30.10">
    <property type="entry name" value="Glutaredoxin"/>
    <property type="match status" value="1"/>
</dbReference>
<dbReference type="InterPro" id="IPR002109">
    <property type="entry name" value="Glutaredoxin"/>
</dbReference>
<keyword evidence="5" id="KW-0411">Iron-sulfur</keyword>
<feature type="domain" description="Glutaredoxin" evidence="7">
    <location>
        <begin position="21"/>
        <end position="84"/>
    </location>
</feature>
<evidence type="ECO:0000256" key="5">
    <source>
        <dbReference type="ARBA" id="ARBA00023014"/>
    </source>
</evidence>
<dbReference type="GO" id="GO:0051537">
    <property type="term" value="F:2 iron, 2 sulfur cluster binding"/>
    <property type="evidence" value="ECO:0007669"/>
    <property type="project" value="UniProtKB-KW"/>
</dbReference>
<evidence type="ECO:0000256" key="1">
    <source>
        <dbReference type="ARBA" id="ARBA00009630"/>
    </source>
</evidence>
<proteinExistence type="inferred from homology"/>
<dbReference type="SUPFAM" id="SSF52833">
    <property type="entry name" value="Thioredoxin-like"/>
    <property type="match status" value="1"/>
</dbReference>
<sequence length="109" mass="12145">MAEFNWSPEELQEIVDNNRLVLFMKGTPEQPQCGFSNRASTVLQQLGQPFVTVNILSDHRAIPSVCAWSDFPTMPQIFVHGELIGGSDIALEMYESGELQQMIAEGDSE</sequence>
<dbReference type="GO" id="GO:0015036">
    <property type="term" value="F:disulfide oxidoreductase activity"/>
    <property type="evidence" value="ECO:0007669"/>
    <property type="project" value="InterPro"/>
</dbReference>
<dbReference type="InterPro" id="IPR014434">
    <property type="entry name" value="Monothiol_GRX"/>
</dbReference>
<accession>A0A075GS80</accession>
<name>A0A075GS80_9EURY</name>
<dbReference type="GO" id="GO:0046872">
    <property type="term" value="F:metal ion binding"/>
    <property type="evidence" value="ECO:0007669"/>
    <property type="project" value="UniProtKB-KW"/>
</dbReference>
<dbReference type="InterPro" id="IPR036249">
    <property type="entry name" value="Thioredoxin-like_sf"/>
</dbReference>
<dbReference type="InterPro" id="IPR033658">
    <property type="entry name" value="GRX_PICOT-like"/>
</dbReference>
<organism evidence="8">
    <name type="scientific">uncultured marine group II/III euryarchaeote KM3_196_E05</name>
    <dbReference type="NCBI Taxonomy" id="1457971"/>
    <lineage>
        <taxon>Archaea</taxon>
        <taxon>Methanobacteriati</taxon>
        <taxon>Methanobacteriota</taxon>
        <taxon>environmental samples</taxon>
    </lineage>
</organism>
<dbReference type="PIRSF" id="PIRSF005894">
    <property type="entry name" value="Monothiol_GRX"/>
    <property type="match status" value="1"/>
</dbReference>
<keyword evidence="2" id="KW-0001">2Fe-2S</keyword>
<protein>
    <submittedName>
        <fullName evidence="8">Monothiol glutaredoxin (GrxD, GLRX5)</fullName>
    </submittedName>
</protein>
<evidence type="ECO:0000256" key="6">
    <source>
        <dbReference type="ARBA" id="ARBA00023284"/>
    </source>
</evidence>
<dbReference type="CDD" id="cd03028">
    <property type="entry name" value="GRX_PICOT_like"/>
    <property type="match status" value="1"/>
</dbReference>
<dbReference type="EMBL" id="KF900782">
    <property type="protein sequence ID" value="AIF06836.1"/>
    <property type="molecule type" value="Genomic_DNA"/>
</dbReference>
<keyword evidence="6" id="KW-0676">Redox-active center</keyword>
<dbReference type="PANTHER" id="PTHR10293:SF72">
    <property type="entry name" value="MONOTHIOL GLUTAREDOXIN-S14, CHLOROPLASTIC"/>
    <property type="match status" value="1"/>
</dbReference>
<dbReference type="AlphaFoldDB" id="A0A075GS80"/>
<dbReference type="PANTHER" id="PTHR10293">
    <property type="entry name" value="GLUTAREDOXIN FAMILY MEMBER"/>
    <property type="match status" value="1"/>
</dbReference>
<evidence type="ECO:0000256" key="2">
    <source>
        <dbReference type="ARBA" id="ARBA00022714"/>
    </source>
</evidence>
<dbReference type="InterPro" id="IPR004480">
    <property type="entry name" value="Monothiol_GRX-rel"/>
</dbReference>
<evidence type="ECO:0000313" key="8">
    <source>
        <dbReference type="EMBL" id="AIF06836.1"/>
    </source>
</evidence>
<evidence type="ECO:0000259" key="7">
    <source>
        <dbReference type="Pfam" id="PF00462"/>
    </source>
</evidence>
<dbReference type="Pfam" id="PF00462">
    <property type="entry name" value="Glutaredoxin"/>
    <property type="match status" value="1"/>
</dbReference>
<dbReference type="PROSITE" id="PS51354">
    <property type="entry name" value="GLUTAREDOXIN_2"/>
    <property type="match status" value="1"/>
</dbReference>
<comment type="similarity">
    <text evidence="1">Belongs to the glutaredoxin family. Monothiol subfamily.</text>
</comment>
<evidence type="ECO:0000256" key="4">
    <source>
        <dbReference type="ARBA" id="ARBA00023004"/>
    </source>
</evidence>
<keyword evidence="3" id="KW-0479">Metal-binding</keyword>
<reference evidence="8" key="1">
    <citation type="journal article" date="2014" name="Genome Biol. Evol.">
        <title>Pangenome evidence for extensive interdomain horizontal transfer affecting lineage core and shell genes in uncultured planktonic thaumarchaeota and euryarchaeota.</title>
        <authorList>
            <person name="Deschamps P."/>
            <person name="Zivanovic Y."/>
            <person name="Moreira D."/>
            <person name="Rodriguez-Valera F."/>
            <person name="Lopez-Garcia P."/>
        </authorList>
    </citation>
    <scope>NUCLEOTIDE SEQUENCE</scope>
</reference>
<evidence type="ECO:0000256" key="3">
    <source>
        <dbReference type="ARBA" id="ARBA00022723"/>
    </source>
</evidence>
<keyword evidence="4" id="KW-0408">Iron</keyword>
<dbReference type="NCBIfam" id="TIGR00365">
    <property type="entry name" value="Grx4 family monothiol glutaredoxin"/>
    <property type="match status" value="1"/>
</dbReference>